<keyword evidence="1" id="KW-0812">Transmembrane</keyword>
<keyword evidence="3" id="KW-1185">Reference proteome</keyword>
<accession>A0A2Z7C1U6</accession>
<dbReference type="Proteomes" id="UP000250235">
    <property type="component" value="Unassembled WGS sequence"/>
</dbReference>
<reference evidence="2 3" key="1">
    <citation type="journal article" date="2015" name="Proc. Natl. Acad. Sci. U.S.A.">
        <title>The resurrection genome of Boea hygrometrica: A blueprint for survival of dehydration.</title>
        <authorList>
            <person name="Xiao L."/>
            <person name="Yang G."/>
            <person name="Zhang L."/>
            <person name="Yang X."/>
            <person name="Zhao S."/>
            <person name="Ji Z."/>
            <person name="Zhou Q."/>
            <person name="Hu M."/>
            <person name="Wang Y."/>
            <person name="Chen M."/>
            <person name="Xu Y."/>
            <person name="Jin H."/>
            <person name="Xiao X."/>
            <person name="Hu G."/>
            <person name="Bao F."/>
            <person name="Hu Y."/>
            <person name="Wan P."/>
            <person name="Li L."/>
            <person name="Deng X."/>
            <person name="Kuang T."/>
            <person name="Xiang C."/>
            <person name="Zhu J.K."/>
            <person name="Oliver M.J."/>
            <person name="He Y."/>
        </authorList>
    </citation>
    <scope>NUCLEOTIDE SEQUENCE [LARGE SCALE GENOMIC DNA]</scope>
    <source>
        <strain evidence="3">cv. XS01</strain>
    </source>
</reference>
<feature type="transmembrane region" description="Helical" evidence="1">
    <location>
        <begin position="59"/>
        <end position="81"/>
    </location>
</feature>
<dbReference type="OrthoDB" id="1716910at2759"/>
<feature type="transmembrane region" description="Helical" evidence="1">
    <location>
        <begin position="93"/>
        <end position="114"/>
    </location>
</feature>
<sequence length="128" mass="13736">MDSGGILFRPSHSGSLFPPEEIIFVSGILVAFVLLAVRYEEIGGNPIPVVIFKNNPTLFHVFLVALNVGFTAAVMTISLRAKNKSIAAICRKSGVVCCVFSAGVVLCAALAATFDVDLRRMCTLLMFK</sequence>
<proteinExistence type="predicted"/>
<evidence type="ECO:0000313" key="2">
    <source>
        <dbReference type="EMBL" id="KZV38265.1"/>
    </source>
</evidence>
<gene>
    <name evidence="2" type="ORF">F511_36481</name>
</gene>
<feature type="transmembrane region" description="Helical" evidence="1">
    <location>
        <begin position="21"/>
        <end position="39"/>
    </location>
</feature>
<name>A0A2Z7C1U6_9LAMI</name>
<dbReference type="AlphaFoldDB" id="A0A2Z7C1U6"/>
<evidence type="ECO:0000256" key="1">
    <source>
        <dbReference type="SAM" id="Phobius"/>
    </source>
</evidence>
<keyword evidence="1" id="KW-0472">Membrane</keyword>
<evidence type="ECO:0000313" key="3">
    <source>
        <dbReference type="Proteomes" id="UP000250235"/>
    </source>
</evidence>
<dbReference type="EMBL" id="KV001990">
    <property type="protein sequence ID" value="KZV38265.1"/>
    <property type="molecule type" value="Genomic_DNA"/>
</dbReference>
<protein>
    <submittedName>
        <fullName evidence="2">Uncharacterized protein</fullName>
    </submittedName>
</protein>
<organism evidence="2 3">
    <name type="scientific">Dorcoceras hygrometricum</name>
    <dbReference type="NCBI Taxonomy" id="472368"/>
    <lineage>
        <taxon>Eukaryota</taxon>
        <taxon>Viridiplantae</taxon>
        <taxon>Streptophyta</taxon>
        <taxon>Embryophyta</taxon>
        <taxon>Tracheophyta</taxon>
        <taxon>Spermatophyta</taxon>
        <taxon>Magnoliopsida</taxon>
        <taxon>eudicotyledons</taxon>
        <taxon>Gunneridae</taxon>
        <taxon>Pentapetalae</taxon>
        <taxon>asterids</taxon>
        <taxon>lamiids</taxon>
        <taxon>Lamiales</taxon>
        <taxon>Gesneriaceae</taxon>
        <taxon>Didymocarpoideae</taxon>
        <taxon>Trichosporeae</taxon>
        <taxon>Loxocarpinae</taxon>
        <taxon>Dorcoceras</taxon>
    </lineage>
</organism>
<keyword evidence="1" id="KW-1133">Transmembrane helix</keyword>